<organism evidence="2">
    <name type="scientific">Blastobotrys adeninivorans</name>
    <name type="common">Yeast</name>
    <name type="synonym">Arxula adeninivorans</name>
    <dbReference type="NCBI Taxonomy" id="409370"/>
    <lineage>
        <taxon>Eukaryota</taxon>
        <taxon>Fungi</taxon>
        <taxon>Dikarya</taxon>
        <taxon>Ascomycota</taxon>
        <taxon>Saccharomycotina</taxon>
        <taxon>Dipodascomycetes</taxon>
        <taxon>Dipodascales</taxon>
        <taxon>Trichomonascaceae</taxon>
        <taxon>Blastobotrys</taxon>
    </lineage>
</organism>
<dbReference type="InterPro" id="IPR001206">
    <property type="entry name" value="Diacylglycerol_kinase_cat_dom"/>
</dbReference>
<dbReference type="PROSITE" id="PS50146">
    <property type="entry name" value="DAGK"/>
    <property type="match status" value="1"/>
</dbReference>
<gene>
    <name evidence="2" type="ORF">GNLVRS02_ARAD1C21494g</name>
</gene>
<dbReference type="PANTHER" id="PTHR12358">
    <property type="entry name" value="SPHINGOSINE KINASE"/>
    <property type="match status" value="1"/>
</dbReference>
<reference evidence="2" key="1">
    <citation type="submission" date="2014-02" db="EMBL/GenBank/DDBJ databases">
        <authorList>
            <person name="Genoscope - CEA"/>
        </authorList>
    </citation>
    <scope>NUCLEOTIDE SEQUENCE</scope>
    <source>
        <strain evidence="2">LS3</strain>
    </source>
</reference>
<dbReference type="GO" id="GO:0005737">
    <property type="term" value="C:cytoplasm"/>
    <property type="evidence" value="ECO:0007669"/>
    <property type="project" value="TreeGrafter"/>
</dbReference>
<dbReference type="Gene3D" id="2.60.200.40">
    <property type="match status" value="1"/>
</dbReference>
<dbReference type="EMBL" id="HG937693">
    <property type="protein sequence ID" value="CDP34832.1"/>
    <property type="molecule type" value="Genomic_DNA"/>
</dbReference>
<dbReference type="GO" id="GO:0001727">
    <property type="term" value="F:lipid kinase activity"/>
    <property type="evidence" value="ECO:0007669"/>
    <property type="project" value="TreeGrafter"/>
</dbReference>
<name>A0A060T7F5_BLAAD</name>
<protein>
    <submittedName>
        <fullName evidence="2">ARAD1C21494p</fullName>
    </submittedName>
</protein>
<dbReference type="PANTHER" id="PTHR12358:SF108">
    <property type="entry name" value="DAGKC DOMAIN-CONTAINING PROTEIN"/>
    <property type="match status" value="1"/>
</dbReference>
<dbReference type="PhylomeDB" id="A0A060T7F5"/>
<dbReference type="GO" id="GO:0016020">
    <property type="term" value="C:membrane"/>
    <property type="evidence" value="ECO:0007669"/>
    <property type="project" value="TreeGrafter"/>
</dbReference>
<accession>A0A060T7F5</accession>
<dbReference type="InterPro" id="IPR017438">
    <property type="entry name" value="ATP-NAD_kinase_N"/>
</dbReference>
<dbReference type="Pfam" id="PF00781">
    <property type="entry name" value="DAGK_cat"/>
    <property type="match status" value="1"/>
</dbReference>
<evidence type="ECO:0000259" key="1">
    <source>
        <dbReference type="PROSITE" id="PS50146"/>
    </source>
</evidence>
<dbReference type="SUPFAM" id="SSF111331">
    <property type="entry name" value="NAD kinase/diacylglycerol kinase-like"/>
    <property type="match status" value="1"/>
</dbReference>
<dbReference type="InterPro" id="IPR050187">
    <property type="entry name" value="Lipid_Phosphate_FormReg"/>
</dbReference>
<sequence>MDVPLVVARRALASEKHSYVLFAYRETKSSKPALVETDLGDTVPDHLSKYLVSYPLNPANGRRTDVPSHLRTLVVIDSTVSGTHRSSDVYFAVLAPLLKAFDLPHVYVATTGPHTIPNHASSFSSSSTVVFLAGDTSVHEFVNSLQPQTSSASMTVAIIPTGTGNAISESLGRTNGIADAISRLFLGSPNPLQAMKVGFGQGSTLATTGAPVSQLQSLVVTSWGFHASIVADSDEPEARKQGAARFQVAAHHNLTVPQDYKGTVSYRTRSWLGGSSQHKLEGPHSYVLFTFMTSLEKGFVISPKGDLSKLFLVHFNYTDNNSDRIMEIMKAAYNKGSHIDLSDVTYQECDTASANGDSPIAQISITDSDPRHHRVCVDGRIVNVKDKVELFTPSATYKGWRLFIVS</sequence>
<feature type="domain" description="DAGKc" evidence="1">
    <location>
        <begin position="67"/>
        <end position="201"/>
    </location>
</feature>
<dbReference type="InterPro" id="IPR016064">
    <property type="entry name" value="NAD/diacylglycerol_kinase_sf"/>
</dbReference>
<dbReference type="GO" id="GO:0046512">
    <property type="term" value="P:sphingosine biosynthetic process"/>
    <property type="evidence" value="ECO:0007669"/>
    <property type="project" value="TreeGrafter"/>
</dbReference>
<reference evidence="2" key="2">
    <citation type="submission" date="2014-06" db="EMBL/GenBank/DDBJ databases">
        <title>The complete genome of Blastobotrys (Arxula) adeninivorans LS3 - a yeast of biotechnological interest.</title>
        <authorList>
            <person name="Kunze G."/>
            <person name="Gaillardin C."/>
            <person name="Czernicka M."/>
            <person name="Durrens P."/>
            <person name="Martin T."/>
            <person name="Boer E."/>
            <person name="Gabaldon T."/>
            <person name="Cruz J."/>
            <person name="Talla E."/>
            <person name="Marck C."/>
            <person name="Goffeau A."/>
            <person name="Barbe V."/>
            <person name="Baret P."/>
            <person name="Baronian K."/>
            <person name="Beier S."/>
            <person name="Bleykasten C."/>
            <person name="Bode R."/>
            <person name="Casaregola S."/>
            <person name="Despons L."/>
            <person name="Fairhead C."/>
            <person name="Giersberg M."/>
            <person name="Gierski P."/>
            <person name="Hahnel U."/>
            <person name="Hartmann A."/>
            <person name="Jankowska D."/>
            <person name="Jubin C."/>
            <person name="Jung P."/>
            <person name="Lafontaine I."/>
            <person name="Leh-Louis V."/>
            <person name="Lemaire M."/>
            <person name="Marcet-Houben M."/>
            <person name="Mascher M."/>
            <person name="Morel G."/>
            <person name="Richard G.-F."/>
            <person name="Riechen J."/>
            <person name="Sacerdot C."/>
            <person name="Sarkar A."/>
            <person name="Savel G."/>
            <person name="Schacherer J."/>
            <person name="Sherman D."/>
            <person name="Straub M.-L."/>
            <person name="Stein N."/>
            <person name="Thierry A."/>
            <person name="Trautwein-Schult A."/>
            <person name="Westhof E."/>
            <person name="Worch S."/>
            <person name="Dujon B."/>
            <person name="Souciet J.-L."/>
            <person name="Wincker P."/>
            <person name="Scholz U."/>
            <person name="Neuveglise N."/>
        </authorList>
    </citation>
    <scope>NUCLEOTIDE SEQUENCE</scope>
    <source>
        <strain evidence="2">LS3</strain>
    </source>
</reference>
<dbReference type="AlphaFoldDB" id="A0A060T7F5"/>
<evidence type="ECO:0000313" key="2">
    <source>
        <dbReference type="EMBL" id="CDP34832.1"/>
    </source>
</evidence>
<dbReference type="Gene3D" id="3.40.50.10330">
    <property type="entry name" value="Probable inorganic polyphosphate/atp-NAD kinase, domain 1"/>
    <property type="match status" value="1"/>
</dbReference>
<proteinExistence type="predicted"/>